<reference evidence="4 5" key="1">
    <citation type="submission" date="2018-02" db="EMBL/GenBank/DDBJ databases">
        <title>Mycoplasma marinum and Mycoplasma todarodis sp. nov., moderately halophilic and psychrotolerant mycoplasmas isolated from cephalopods.</title>
        <authorList>
            <person name="Viver T."/>
        </authorList>
    </citation>
    <scope>NUCLEOTIDE SEQUENCE [LARGE SCALE GENOMIC DNA]</scope>
    <source>
        <strain evidence="4 5">5H</strain>
    </source>
</reference>
<keyword evidence="2" id="KW-0812">Transmembrane</keyword>
<accession>A0A4R0XMB5</accession>
<keyword evidence="2" id="KW-0472">Membrane</keyword>
<feature type="transmembrane region" description="Helical" evidence="2">
    <location>
        <begin position="12"/>
        <end position="37"/>
    </location>
</feature>
<feature type="transmembrane region" description="Helical" evidence="2">
    <location>
        <begin position="91"/>
        <end position="113"/>
    </location>
</feature>
<evidence type="ECO:0000259" key="3">
    <source>
        <dbReference type="Pfam" id="PF00892"/>
    </source>
</evidence>
<evidence type="ECO:0000313" key="5">
    <source>
        <dbReference type="Proteomes" id="UP000291072"/>
    </source>
</evidence>
<sequence>MKQRTDSQNKKIGMLAAGGVVFSQGFEAVLLPLLFYAGFMVAISNNDGIAYSAGVMSLKELISLIMIVVYLGPKIIMKALKLMSQKKNFFFILSGIFGTAMGNLFFIVGIVLAGPSYGVILTAFYPIFAIGLNKIIFKEKDNWISKVGMLISILSGALFVVLPVVIGGGEINNRVIAGMCCGLLAGFFWAMEGLLLRLAMDRNPDVTQKEVIAIRTMTVVITTWVVFVPISMGINYGVTGTMFNTYSGLIGRLFYEKQAWIVWVVLFAAGFNVLLLRIMHTSAIEMIGQKLTAIIDTNNFIIPSVFALVMQFLPGVPGVTFTESLLAWYLWFLLLPLSIGLMLVLVFHGKQEVIPLKELLKKSSKKDKKNKK</sequence>
<feature type="transmembrane region" description="Helical" evidence="2">
    <location>
        <begin position="149"/>
        <end position="169"/>
    </location>
</feature>
<organism evidence="4 5">
    <name type="scientific">Mycoplasma todarodis</name>
    <dbReference type="NCBI Taxonomy" id="1937191"/>
    <lineage>
        <taxon>Bacteria</taxon>
        <taxon>Bacillati</taxon>
        <taxon>Mycoplasmatota</taxon>
        <taxon>Mollicutes</taxon>
        <taxon>Mycoplasmataceae</taxon>
        <taxon>Mycoplasma</taxon>
    </lineage>
</organism>
<feature type="transmembrane region" description="Helical" evidence="2">
    <location>
        <begin position="217"/>
        <end position="238"/>
    </location>
</feature>
<dbReference type="RefSeq" id="WP_131613203.1">
    <property type="nucleotide sequence ID" value="NZ_PSZP01000004.1"/>
</dbReference>
<dbReference type="InterPro" id="IPR037185">
    <property type="entry name" value="EmrE-like"/>
</dbReference>
<dbReference type="SUPFAM" id="SSF103481">
    <property type="entry name" value="Multidrug resistance efflux transporter EmrE"/>
    <property type="match status" value="1"/>
</dbReference>
<gene>
    <name evidence="4" type="ORF">C4B25_01010</name>
</gene>
<dbReference type="AlphaFoldDB" id="A0A4R0XMB5"/>
<evidence type="ECO:0000313" key="4">
    <source>
        <dbReference type="EMBL" id="TCG11674.1"/>
    </source>
</evidence>
<feature type="transmembrane region" description="Helical" evidence="2">
    <location>
        <begin position="119"/>
        <end position="137"/>
    </location>
</feature>
<dbReference type="InterPro" id="IPR000620">
    <property type="entry name" value="EamA_dom"/>
</dbReference>
<name>A0A4R0XMB5_9MOLU</name>
<dbReference type="OrthoDB" id="9825847at2"/>
<comment type="caution">
    <text evidence="4">The sequence shown here is derived from an EMBL/GenBank/DDBJ whole genome shotgun (WGS) entry which is preliminary data.</text>
</comment>
<evidence type="ECO:0000256" key="2">
    <source>
        <dbReference type="SAM" id="Phobius"/>
    </source>
</evidence>
<feature type="transmembrane region" description="Helical" evidence="2">
    <location>
        <begin position="175"/>
        <end position="196"/>
    </location>
</feature>
<keyword evidence="2" id="KW-1133">Transmembrane helix</keyword>
<proteinExistence type="inferred from homology"/>
<dbReference type="Proteomes" id="UP000291072">
    <property type="component" value="Unassembled WGS sequence"/>
</dbReference>
<comment type="similarity">
    <text evidence="1">Belongs to the EamA transporter family.</text>
</comment>
<keyword evidence="5" id="KW-1185">Reference proteome</keyword>
<evidence type="ECO:0000256" key="1">
    <source>
        <dbReference type="ARBA" id="ARBA00007362"/>
    </source>
</evidence>
<dbReference type="EMBL" id="PSZP01000004">
    <property type="protein sequence ID" value="TCG11674.1"/>
    <property type="molecule type" value="Genomic_DNA"/>
</dbReference>
<dbReference type="Pfam" id="PF00892">
    <property type="entry name" value="EamA"/>
    <property type="match status" value="1"/>
</dbReference>
<dbReference type="GO" id="GO:0016020">
    <property type="term" value="C:membrane"/>
    <property type="evidence" value="ECO:0007669"/>
    <property type="project" value="InterPro"/>
</dbReference>
<protein>
    <recommendedName>
        <fullName evidence="3">EamA domain-containing protein</fullName>
    </recommendedName>
</protein>
<feature type="transmembrane region" description="Helical" evidence="2">
    <location>
        <begin position="325"/>
        <end position="347"/>
    </location>
</feature>
<feature type="transmembrane region" description="Helical" evidence="2">
    <location>
        <begin position="291"/>
        <end position="313"/>
    </location>
</feature>
<feature type="transmembrane region" description="Helical" evidence="2">
    <location>
        <begin position="49"/>
        <end position="71"/>
    </location>
</feature>
<feature type="transmembrane region" description="Helical" evidence="2">
    <location>
        <begin position="258"/>
        <end position="279"/>
    </location>
</feature>
<feature type="domain" description="EamA" evidence="3">
    <location>
        <begin position="63"/>
        <end position="159"/>
    </location>
</feature>